<dbReference type="NCBIfam" id="TIGR00549">
    <property type="entry name" value="mevalon_kin"/>
    <property type="match status" value="1"/>
</dbReference>
<reference evidence="15" key="1">
    <citation type="journal article" date="2020" name="ISME J.">
        <title>Gammaproteobacteria mediating utilization of methyl-, sulfur- and petroleum organic compounds in deep ocean hydrothermal plumes.</title>
        <authorList>
            <person name="Zhou Z."/>
            <person name="Liu Y."/>
            <person name="Pan J."/>
            <person name="Cron B.R."/>
            <person name="Toner B.M."/>
            <person name="Anantharaman K."/>
            <person name="Breier J.A."/>
            <person name="Dick G.J."/>
            <person name="Li M."/>
        </authorList>
    </citation>
    <scope>NUCLEOTIDE SEQUENCE</scope>
    <source>
        <strain evidence="15">SZUA-1515</strain>
    </source>
</reference>
<dbReference type="InterPro" id="IPR013750">
    <property type="entry name" value="GHMP_kinase_C_dom"/>
</dbReference>
<dbReference type="SUPFAM" id="SSF54211">
    <property type="entry name" value="Ribosomal protein S5 domain 2-like"/>
    <property type="match status" value="1"/>
</dbReference>
<keyword evidence="10" id="KW-0460">Magnesium</keyword>
<dbReference type="PROSITE" id="PS00627">
    <property type="entry name" value="GHMP_KINASES_ATP"/>
    <property type="match status" value="1"/>
</dbReference>
<comment type="caution">
    <text evidence="15">The sequence shown here is derived from an EMBL/GenBank/DDBJ whole genome shotgun (WGS) entry which is preliminary data.</text>
</comment>
<gene>
    <name evidence="15" type="primary">mvk</name>
    <name evidence="15" type="ORF">EYH45_01910</name>
</gene>
<evidence type="ECO:0000256" key="12">
    <source>
        <dbReference type="ARBA" id="ARBA00029438"/>
    </source>
</evidence>
<sequence>MKRLARATAPAKVILLGEHFVVHGCRALVTAIDLRAEVTCIRVEGKAIELRSGKLFCIRRPDGGVDADERSWKTLKPLLSLVDELLSEYVSNAIGVRVEIDSRIPKGAGLGSSAAVSVALAKALSSLLEVELSNEELKRMAMKPEQEIHGMPSGIDPHITTYGGILVFQRPNSWEELEQNPMKLIIINSGRRRRTGKLVERFRNFTEAYPELFYDMRSLYDRLFEEALSSYLAGDLETLGRLMAVNGFMLRLAGVSTPELDRIVEASMEKNIYGAKLTGAGGGGCVIALPKQDEASRVAEELRQRFQRVWVSECPREGVRVEETL</sequence>
<evidence type="ECO:0000256" key="10">
    <source>
        <dbReference type="ARBA" id="ARBA00022842"/>
    </source>
</evidence>
<dbReference type="InterPro" id="IPR006204">
    <property type="entry name" value="GHMP_kinase_N_dom"/>
</dbReference>
<evidence type="ECO:0000256" key="1">
    <source>
        <dbReference type="ARBA" id="ARBA00004496"/>
    </source>
</evidence>
<evidence type="ECO:0000259" key="13">
    <source>
        <dbReference type="Pfam" id="PF00288"/>
    </source>
</evidence>
<dbReference type="InterPro" id="IPR006203">
    <property type="entry name" value="GHMP_knse_ATP-bd_CS"/>
</dbReference>
<dbReference type="GO" id="GO:0005524">
    <property type="term" value="F:ATP binding"/>
    <property type="evidence" value="ECO:0007669"/>
    <property type="project" value="UniProtKB-KW"/>
</dbReference>
<comment type="subcellular location">
    <subcellularLocation>
        <location evidence="1">Cytoplasm</location>
    </subcellularLocation>
</comment>
<dbReference type="GO" id="GO:0005829">
    <property type="term" value="C:cytosol"/>
    <property type="evidence" value="ECO:0007669"/>
    <property type="project" value="TreeGrafter"/>
</dbReference>
<dbReference type="InterPro" id="IPR006205">
    <property type="entry name" value="Mev_gal_kin"/>
</dbReference>
<dbReference type="Gene3D" id="3.30.230.10">
    <property type="match status" value="1"/>
</dbReference>
<proteinExistence type="inferred from homology"/>
<dbReference type="InterPro" id="IPR020568">
    <property type="entry name" value="Ribosomal_Su5_D2-typ_SF"/>
</dbReference>
<dbReference type="AlphaFoldDB" id="A0A833EBY5"/>
<dbReference type="SUPFAM" id="SSF55060">
    <property type="entry name" value="GHMP Kinase, C-terminal domain"/>
    <property type="match status" value="1"/>
</dbReference>
<dbReference type="UniPathway" id="UPA00057">
    <property type="reaction ID" value="UER00098"/>
</dbReference>
<dbReference type="PANTHER" id="PTHR43290">
    <property type="entry name" value="MEVALONATE KINASE"/>
    <property type="match status" value="1"/>
</dbReference>
<name>A0A833EBY5_CALS0</name>
<dbReference type="Pfam" id="PF00288">
    <property type="entry name" value="GHMP_kinases_N"/>
    <property type="match status" value="1"/>
</dbReference>
<evidence type="ECO:0000256" key="4">
    <source>
        <dbReference type="ARBA" id="ARBA00022490"/>
    </source>
</evidence>
<keyword evidence="9" id="KW-0067">ATP-binding</keyword>
<evidence type="ECO:0000256" key="9">
    <source>
        <dbReference type="ARBA" id="ARBA00022840"/>
    </source>
</evidence>
<comment type="pathway">
    <text evidence="12">Isoprenoid biosynthesis; isopentenyl diphosphate biosynthesis via mevalonate pathway; isopentenyl diphosphate from (R)-mevalonate: step 1/3.</text>
</comment>
<accession>A0A833EBY5</accession>
<keyword evidence="11" id="KW-0443">Lipid metabolism</keyword>
<feature type="domain" description="GHMP kinase C-terminal" evidence="14">
    <location>
        <begin position="232"/>
        <end position="306"/>
    </location>
</feature>
<dbReference type="InterPro" id="IPR014721">
    <property type="entry name" value="Ribsml_uS5_D2-typ_fold_subgr"/>
</dbReference>
<evidence type="ECO:0000259" key="14">
    <source>
        <dbReference type="Pfam" id="PF08544"/>
    </source>
</evidence>
<dbReference type="InterPro" id="IPR036554">
    <property type="entry name" value="GHMP_kinase_C_sf"/>
</dbReference>
<keyword evidence="7" id="KW-0547">Nucleotide-binding</keyword>
<keyword evidence="8 15" id="KW-0418">Kinase</keyword>
<dbReference type="EMBL" id="DQVM01000034">
    <property type="protein sequence ID" value="HIQ29300.1"/>
    <property type="molecule type" value="Genomic_DNA"/>
</dbReference>
<keyword evidence="5" id="KW-0444">Lipid biosynthesis</keyword>
<keyword evidence="4" id="KW-0963">Cytoplasm</keyword>
<evidence type="ECO:0000256" key="6">
    <source>
        <dbReference type="ARBA" id="ARBA00022679"/>
    </source>
</evidence>
<evidence type="ECO:0000256" key="5">
    <source>
        <dbReference type="ARBA" id="ARBA00022516"/>
    </source>
</evidence>
<evidence type="ECO:0000256" key="2">
    <source>
        <dbReference type="ARBA" id="ARBA00006495"/>
    </source>
</evidence>
<evidence type="ECO:0000313" key="16">
    <source>
        <dbReference type="Proteomes" id="UP000608579"/>
    </source>
</evidence>
<dbReference type="GO" id="GO:0019287">
    <property type="term" value="P:isopentenyl diphosphate biosynthetic process, mevalonate pathway"/>
    <property type="evidence" value="ECO:0007669"/>
    <property type="project" value="UniProtKB-UniPathway"/>
</dbReference>
<keyword evidence="6 15" id="KW-0808">Transferase</keyword>
<dbReference type="PRINTS" id="PR00959">
    <property type="entry name" value="MEVGALKINASE"/>
</dbReference>
<evidence type="ECO:0000256" key="11">
    <source>
        <dbReference type="ARBA" id="ARBA00023098"/>
    </source>
</evidence>
<organism evidence="15 16">
    <name type="scientific">Caldiarchaeum subterraneum</name>
    <dbReference type="NCBI Taxonomy" id="311458"/>
    <lineage>
        <taxon>Archaea</taxon>
        <taxon>Nitrososphaerota</taxon>
        <taxon>Candidatus Caldarchaeales</taxon>
        <taxon>Candidatus Caldarchaeaceae</taxon>
        <taxon>Candidatus Caldarchaeum</taxon>
    </lineage>
</organism>
<dbReference type="Gene3D" id="3.30.70.890">
    <property type="entry name" value="GHMP kinase, C-terminal domain"/>
    <property type="match status" value="1"/>
</dbReference>
<evidence type="ECO:0000256" key="7">
    <source>
        <dbReference type="ARBA" id="ARBA00022741"/>
    </source>
</evidence>
<evidence type="ECO:0000256" key="3">
    <source>
        <dbReference type="ARBA" id="ARBA00012103"/>
    </source>
</evidence>
<dbReference type="EC" id="2.7.1.36" evidence="3"/>
<protein>
    <recommendedName>
        <fullName evidence="3">mevalonate kinase</fullName>
        <ecNumber evidence="3">2.7.1.36</ecNumber>
    </recommendedName>
</protein>
<dbReference type="Proteomes" id="UP000608579">
    <property type="component" value="Unassembled WGS sequence"/>
</dbReference>
<comment type="similarity">
    <text evidence="2">Belongs to the GHMP kinase family. Mevalonate kinase subfamily.</text>
</comment>
<dbReference type="PANTHER" id="PTHR43290:SF2">
    <property type="entry name" value="MEVALONATE KINASE"/>
    <property type="match status" value="1"/>
</dbReference>
<feature type="domain" description="GHMP kinase N-terminal" evidence="13">
    <location>
        <begin position="88"/>
        <end position="164"/>
    </location>
</feature>
<evidence type="ECO:0000313" key="15">
    <source>
        <dbReference type="EMBL" id="HIQ29300.1"/>
    </source>
</evidence>
<evidence type="ECO:0000256" key="8">
    <source>
        <dbReference type="ARBA" id="ARBA00022777"/>
    </source>
</evidence>
<dbReference type="Pfam" id="PF08544">
    <property type="entry name" value="GHMP_kinases_C"/>
    <property type="match status" value="1"/>
</dbReference>
<dbReference type="GO" id="GO:0004496">
    <property type="term" value="F:mevalonate kinase activity"/>
    <property type="evidence" value="ECO:0007669"/>
    <property type="project" value="UniProtKB-EC"/>
</dbReference>